<evidence type="ECO:0000313" key="9">
    <source>
        <dbReference type="Proteomes" id="UP000037432"/>
    </source>
</evidence>
<dbReference type="AlphaFoldDB" id="A0A0J7Z6A5"/>
<dbReference type="SUPFAM" id="SSF54826">
    <property type="entry name" value="Enolase N-terminal domain-like"/>
    <property type="match status" value="1"/>
</dbReference>
<evidence type="ECO:0000256" key="3">
    <source>
        <dbReference type="ARBA" id="ARBA00022723"/>
    </source>
</evidence>
<dbReference type="PROSITE" id="PS00908">
    <property type="entry name" value="MR_MLE_1"/>
    <property type="match status" value="1"/>
</dbReference>
<dbReference type="EMBL" id="LFNT01000037">
    <property type="protein sequence ID" value="KMS71344.1"/>
    <property type="molecule type" value="Genomic_DNA"/>
</dbReference>
<dbReference type="GO" id="GO:0018850">
    <property type="term" value="F:chloromuconate cycloisomerase activity"/>
    <property type="evidence" value="ECO:0007669"/>
    <property type="project" value="InterPro"/>
</dbReference>
<dbReference type="PANTHER" id="PTHR48080:SF3">
    <property type="entry name" value="ENOLASE SUPERFAMILY MEMBER DDB_G0284701"/>
    <property type="match status" value="1"/>
</dbReference>
<dbReference type="GO" id="GO:0018849">
    <property type="term" value="F:muconate cycloisomerase activity"/>
    <property type="evidence" value="ECO:0007669"/>
    <property type="project" value="InterPro"/>
</dbReference>
<evidence type="ECO:0000256" key="1">
    <source>
        <dbReference type="ARBA" id="ARBA00001936"/>
    </source>
</evidence>
<evidence type="ECO:0000313" key="8">
    <source>
        <dbReference type="EMBL" id="KMS71344.1"/>
    </source>
</evidence>
<dbReference type="PATRIC" id="fig|1938.3.peg.6254"/>
<evidence type="ECO:0000256" key="6">
    <source>
        <dbReference type="ARBA" id="ARBA00023235"/>
    </source>
</evidence>
<dbReference type="OrthoDB" id="5241672at2"/>
<dbReference type="SFLD" id="SFLDG00180">
    <property type="entry name" value="muconate_cycloisomerase"/>
    <property type="match status" value="1"/>
</dbReference>
<dbReference type="CDD" id="cd03318">
    <property type="entry name" value="MLE"/>
    <property type="match status" value="1"/>
</dbReference>
<accession>A0A0J7Z6A5</accession>
<protein>
    <submittedName>
        <fullName evidence="8">Chloromuconate cycloisomerase</fullName>
    </submittedName>
</protein>
<evidence type="ECO:0000256" key="2">
    <source>
        <dbReference type="ARBA" id="ARBA00008031"/>
    </source>
</evidence>
<keyword evidence="4" id="KW-0058">Aromatic hydrocarbons catabolism</keyword>
<dbReference type="PROSITE" id="PS00909">
    <property type="entry name" value="MR_MLE_2"/>
    <property type="match status" value="1"/>
</dbReference>
<dbReference type="GO" id="GO:0009063">
    <property type="term" value="P:amino acid catabolic process"/>
    <property type="evidence" value="ECO:0007669"/>
    <property type="project" value="InterPro"/>
</dbReference>
<dbReference type="SFLD" id="SFLDG01258">
    <property type="entry name" value="(chloro)muconate_cycloisomeras"/>
    <property type="match status" value="1"/>
</dbReference>
<evidence type="ECO:0000259" key="7">
    <source>
        <dbReference type="SMART" id="SM00922"/>
    </source>
</evidence>
<evidence type="ECO:0000256" key="5">
    <source>
        <dbReference type="ARBA" id="ARBA00023211"/>
    </source>
</evidence>
<dbReference type="GO" id="GO:0030145">
    <property type="term" value="F:manganese ion binding"/>
    <property type="evidence" value="ECO:0007669"/>
    <property type="project" value="InterPro"/>
</dbReference>
<dbReference type="SMART" id="SM00922">
    <property type="entry name" value="MR_MLE"/>
    <property type="match status" value="1"/>
</dbReference>
<organism evidence="8 9">
    <name type="scientific">Streptomyces viridochromogenes</name>
    <dbReference type="NCBI Taxonomy" id="1938"/>
    <lineage>
        <taxon>Bacteria</taxon>
        <taxon>Bacillati</taxon>
        <taxon>Actinomycetota</taxon>
        <taxon>Actinomycetes</taxon>
        <taxon>Kitasatosporales</taxon>
        <taxon>Streptomycetaceae</taxon>
        <taxon>Streptomyces</taxon>
    </lineage>
</organism>
<dbReference type="InterPro" id="IPR013370">
    <property type="entry name" value="Chloromuconate_cycloisomerase"/>
</dbReference>
<dbReference type="Proteomes" id="UP000037432">
    <property type="component" value="Unassembled WGS sequence"/>
</dbReference>
<keyword evidence="5" id="KW-0464">Manganese</keyword>
<dbReference type="Pfam" id="PF02746">
    <property type="entry name" value="MR_MLE_N"/>
    <property type="match status" value="1"/>
</dbReference>
<dbReference type="Gene3D" id="3.20.20.120">
    <property type="entry name" value="Enolase-like C-terminal domain"/>
    <property type="match status" value="1"/>
</dbReference>
<keyword evidence="6 8" id="KW-0413">Isomerase</keyword>
<dbReference type="SUPFAM" id="SSF51604">
    <property type="entry name" value="Enolase C-terminal domain-like"/>
    <property type="match status" value="1"/>
</dbReference>
<dbReference type="InterPro" id="IPR036849">
    <property type="entry name" value="Enolase-like_C_sf"/>
</dbReference>
<keyword evidence="3" id="KW-0479">Metal-binding</keyword>
<dbReference type="InterPro" id="IPR018110">
    <property type="entry name" value="Mandel_Rmase/mucon_lact_enz_CS"/>
</dbReference>
<dbReference type="InterPro" id="IPR013341">
    <property type="entry name" value="Mandelate_racemase_N_dom"/>
</dbReference>
<dbReference type="SFLD" id="SFLDF00009">
    <property type="entry name" value="o-succinylbenzoate_synthase"/>
    <property type="match status" value="1"/>
</dbReference>
<proteinExistence type="inferred from homology"/>
<dbReference type="SFLD" id="SFLDS00001">
    <property type="entry name" value="Enolase"/>
    <property type="match status" value="1"/>
</dbReference>
<sequence length="373" mass="39554">MSSLLIESVRTTLLDVPLIRPHKVAVTSITHQSFVIVRIRTADGIEGIGEAVVPGGPWWGGESIEGVKNLIDGYLAPLLTGRDASRVEQLARLLDRTFAGARFAKAAVEMALWDARGKALGVPLYELLGGLSRDAIPVTWALGAEPADVVIEEIEHRLDTGAHQSFKLKMGGADPADDVRRITTVAKTLANRTSLRVDLNGTWDELAATRWLPELQDAGIEMIEQPVPAWNTAAMARLAQKLTIPLMADESLLTPQDAARLAQEGAADVFAVKVAKSGGLSAVQRITTIAEAAGIPCHGGTTIESSIGTAASVHLFCAAPGISAGSELFGPLLLADDLVENPITYTNGELRPPRAPGLGVSLDEAKMAKYTRN</sequence>
<evidence type="ECO:0000256" key="4">
    <source>
        <dbReference type="ARBA" id="ARBA00022797"/>
    </source>
</evidence>
<name>A0A0J7Z6A5_STRVR</name>
<dbReference type="Gene3D" id="3.30.390.10">
    <property type="entry name" value="Enolase-like, N-terminal domain"/>
    <property type="match status" value="1"/>
</dbReference>
<comment type="cofactor">
    <cofactor evidence="1">
        <name>Mn(2+)</name>
        <dbReference type="ChEBI" id="CHEBI:29035"/>
    </cofactor>
</comment>
<dbReference type="InterPro" id="IPR029017">
    <property type="entry name" value="Enolase-like_N"/>
</dbReference>
<comment type="similarity">
    <text evidence="2">Belongs to the mandelate racemase/muconate lactonizing enzyme family.</text>
</comment>
<feature type="domain" description="Mandelate racemase/muconate lactonizing enzyme C-terminal" evidence="7">
    <location>
        <begin position="147"/>
        <end position="245"/>
    </location>
</feature>
<dbReference type="RefSeq" id="WP_048584080.1">
    <property type="nucleotide sequence ID" value="NZ_LFNT01000037.1"/>
</dbReference>
<comment type="caution">
    <text evidence="8">The sequence shown here is derived from an EMBL/GenBank/DDBJ whole genome shotgun (WGS) entry which is preliminary data.</text>
</comment>
<dbReference type="InterPro" id="IPR013342">
    <property type="entry name" value="Mandelate_racemase_C"/>
</dbReference>
<reference evidence="8 9" key="1">
    <citation type="submission" date="2015-06" db="EMBL/GenBank/DDBJ databases">
        <authorList>
            <person name="Ju K.-S."/>
            <person name="Doroghazi J.R."/>
            <person name="Metcalf W.W."/>
        </authorList>
    </citation>
    <scope>NUCLEOTIDE SEQUENCE [LARGE SCALE GENOMIC DNA]</scope>
    <source>
        <strain evidence="8 9">NRRL 3414</strain>
    </source>
</reference>
<gene>
    <name evidence="8" type="ORF">ACM01_27570</name>
</gene>
<dbReference type="Pfam" id="PF13378">
    <property type="entry name" value="MR_MLE_C"/>
    <property type="match status" value="1"/>
</dbReference>
<dbReference type="NCBIfam" id="TIGR02534">
    <property type="entry name" value="mucon_cyclo"/>
    <property type="match status" value="1"/>
</dbReference>
<dbReference type="PANTHER" id="PTHR48080">
    <property type="entry name" value="D-GALACTONATE DEHYDRATASE-RELATED"/>
    <property type="match status" value="1"/>
</dbReference>
<dbReference type="InterPro" id="IPR034593">
    <property type="entry name" value="DgoD-like"/>
</dbReference>
<dbReference type="InterPro" id="IPR029065">
    <property type="entry name" value="Enolase_C-like"/>
</dbReference>